<evidence type="ECO:0000313" key="1">
    <source>
        <dbReference type="EMBL" id="CAH3167714.1"/>
    </source>
</evidence>
<sequence>MNNQTGYIHNVSPVKHSNKTRYFDMLIQTEATKVRGVCFSSSKHLDFERCSKQKSPVKISNFTIKNDSVLMNARVQIEELKEVTFLREEIPSTLNISMLSNVTNNQLINLKAKLPATPGNVVKCETCGLRQKVSACSSQYHLRASLRHDDINTTVTFFNDTLLSALQLFKVDTKQSLSEDIVVEAFLNTPMLFVTFDKKTKVVAAVSVAEN</sequence>
<proteinExistence type="predicted"/>
<comment type="caution">
    <text evidence="1">The sequence shown here is derived from an EMBL/GenBank/DDBJ whole genome shotgun (WGS) entry which is preliminary data.</text>
</comment>
<keyword evidence="2" id="KW-1185">Reference proteome</keyword>
<dbReference type="EMBL" id="CALNXJ010000162">
    <property type="protein sequence ID" value="CAH3167714.1"/>
    <property type="molecule type" value="Genomic_DNA"/>
</dbReference>
<accession>A0AAU9Y6I2</accession>
<dbReference type="AlphaFoldDB" id="A0AAU9Y6I2"/>
<gene>
    <name evidence="1" type="ORF">PMEA_00007850</name>
</gene>
<protein>
    <submittedName>
        <fullName evidence="1">Uncharacterized protein</fullName>
    </submittedName>
</protein>
<dbReference type="Proteomes" id="UP001159428">
    <property type="component" value="Unassembled WGS sequence"/>
</dbReference>
<evidence type="ECO:0000313" key="2">
    <source>
        <dbReference type="Proteomes" id="UP001159428"/>
    </source>
</evidence>
<feature type="non-terminal residue" evidence="1">
    <location>
        <position position="211"/>
    </location>
</feature>
<reference evidence="1 2" key="1">
    <citation type="submission" date="2022-05" db="EMBL/GenBank/DDBJ databases">
        <authorList>
            <consortium name="Genoscope - CEA"/>
            <person name="William W."/>
        </authorList>
    </citation>
    <scope>NUCLEOTIDE SEQUENCE [LARGE SCALE GENOMIC DNA]</scope>
</reference>
<organism evidence="1 2">
    <name type="scientific">Pocillopora meandrina</name>
    <dbReference type="NCBI Taxonomy" id="46732"/>
    <lineage>
        <taxon>Eukaryota</taxon>
        <taxon>Metazoa</taxon>
        <taxon>Cnidaria</taxon>
        <taxon>Anthozoa</taxon>
        <taxon>Hexacorallia</taxon>
        <taxon>Scleractinia</taxon>
        <taxon>Astrocoeniina</taxon>
        <taxon>Pocilloporidae</taxon>
        <taxon>Pocillopora</taxon>
    </lineage>
</organism>
<name>A0AAU9Y6I2_9CNID</name>